<dbReference type="GeneID" id="19898346"/>
<feature type="domain" description="EDC4-like protein pdc1 beta-propeller" evidence="8">
    <location>
        <begin position="621"/>
        <end position="828"/>
    </location>
</feature>
<dbReference type="InterPro" id="IPR045152">
    <property type="entry name" value="EDC4-like"/>
</dbReference>
<dbReference type="InterPro" id="IPR015943">
    <property type="entry name" value="WD40/YVTN_repeat-like_dom_sf"/>
</dbReference>
<accession>R7YIV4</accession>
<feature type="region of interest" description="Disordered" evidence="7">
    <location>
        <begin position="90"/>
        <end position="117"/>
    </location>
</feature>
<keyword evidence="6" id="KW-0175">Coiled coil</keyword>
<reference evidence="10" key="1">
    <citation type="submission" date="2012-06" db="EMBL/GenBank/DDBJ databases">
        <title>The genome sequence of Coniosporium apollinis CBS 100218.</title>
        <authorList>
            <consortium name="The Broad Institute Genome Sequencing Platform"/>
            <person name="Cuomo C."/>
            <person name="Gorbushina A."/>
            <person name="Noack S."/>
            <person name="Walker B."/>
            <person name="Young S.K."/>
            <person name="Zeng Q."/>
            <person name="Gargeya S."/>
            <person name="Fitzgerald M."/>
            <person name="Haas B."/>
            <person name="Abouelleil A."/>
            <person name="Alvarado L."/>
            <person name="Arachchi H.M."/>
            <person name="Berlin A.M."/>
            <person name="Chapman S.B."/>
            <person name="Goldberg J."/>
            <person name="Griggs A."/>
            <person name="Gujja S."/>
            <person name="Hansen M."/>
            <person name="Howarth C."/>
            <person name="Imamovic A."/>
            <person name="Larimer J."/>
            <person name="McCowan C."/>
            <person name="Montmayeur A."/>
            <person name="Murphy C."/>
            <person name="Neiman D."/>
            <person name="Pearson M."/>
            <person name="Priest M."/>
            <person name="Roberts A."/>
            <person name="Saif S."/>
            <person name="Shea T."/>
            <person name="Sisk P."/>
            <person name="Sykes S."/>
            <person name="Wortman J."/>
            <person name="Nusbaum C."/>
            <person name="Birren B."/>
        </authorList>
    </citation>
    <scope>NUCLEOTIDE SEQUENCE [LARGE SCALE GENOMIC DNA]</scope>
    <source>
        <strain evidence="10">CBS 100218</strain>
    </source>
</reference>
<evidence type="ECO:0000256" key="3">
    <source>
        <dbReference type="ARBA" id="ARBA00022490"/>
    </source>
</evidence>
<evidence type="ECO:0000256" key="7">
    <source>
        <dbReference type="SAM" id="MobiDB-lite"/>
    </source>
</evidence>
<keyword evidence="4" id="KW-0853">WD repeat</keyword>
<comment type="subcellular location">
    <subcellularLocation>
        <location evidence="1">Cytoplasm</location>
        <location evidence="1">P-body</location>
    </subcellularLocation>
</comment>
<feature type="region of interest" description="Disordered" evidence="7">
    <location>
        <begin position="1018"/>
        <end position="1097"/>
    </location>
</feature>
<feature type="compositionally biased region" description="Low complexity" evidence="7">
    <location>
        <begin position="13"/>
        <end position="26"/>
    </location>
</feature>
<name>R7YIV4_CONA1</name>
<dbReference type="PANTHER" id="PTHR15598">
    <property type="entry name" value="ENHANCER OF MRNA-DECAPPING PROTEIN 4"/>
    <property type="match status" value="1"/>
</dbReference>
<feature type="compositionally biased region" description="Polar residues" evidence="7">
    <location>
        <begin position="272"/>
        <end position="294"/>
    </location>
</feature>
<dbReference type="FunFam" id="2.130.10.10:FF:000817">
    <property type="entry name" value="WGS project CABT00000000 data, contig 2.15"/>
    <property type="match status" value="1"/>
</dbReference>
<evidence type="ECO:0000259" key="8">
    <source>
        <dbReference type="Pfam" id="PF24106"/>
    </source>
</evidence>
<organism evidence="9 10">
    <name type="scientific">Coniosporium apollinis (strain CBS 100218)</name>
    <name type="common">Rock-inhabiting black yeast</name>
    <dbReference type="NCBI Taxonomy" id="1168221"/>
    <lineage>
        <taxon>Eukaryota</taxon>
        <taxon>Fungi</taxon>
        <taxon>Dikarya</taxon>
        <taxon>Ascomycota</taxon>
        <taxon>Pezizomycotina</taxon>
        <taxon>Dothideomycetes</taxon>
        <taxon>Dothideomycetes incertae sedis</taxon>
        <taxon>Coniosporium</taxon>
    </lineage>
</organism>
<dbReference type="Pfam" id="PF24106">
    <property type="entry name" value="Beta-prop_EDC4L"/>
    <property type="match status" value="1"/>
</dbReference>
<dbReference type="SUPFAM" id="SSF50978">
    <property type="entry name" value="WD40 repeat-like"/>
    <property type="match status" value="1"/>
</dbReference>
<evidence type="ECO:0000313" key="10">
    <source>
        <dbReference type="Proteomes" id="UP000016924"/>
    </source>
</evidence>
<evidence type="ECO:0000313" key="9">
    <source>
        <dbReference type="EMBL" id="EON61818.1"/>
    </source>
</evidence>
<dbReference type="STRING" id="1168221.R7YIV4"/>
<feature type="region of interest" description="Disordered" evidence="7">
    <location>
        <begin position="1347"/>
        <end position="1377"/>
    </location>
</feature>
<dbReference type="EMBL" id="JH767556">
    <property type="protein sequence ID" value="EON61818.1"/>
    <property type="molecule type" value="Genomic_DNA"/>
</dbReference>
<feature type="region of interest" description="Disordered" evidence="7">
    <location>
        <begin position="182"/>
        <end position="206"/>
    </location>
</feature>
<feature type="compositionally biased region" description="Pro residues" evidence="7">
    <location>
        <begin position="948"/>
        <end position="958"/>
    </location>
</feature>
<evidence type="ECO:0000256" key="2">
    <source>
        <dbReference type="ARBA" id="ARBA00009639"/>
    </source>
</evidence>
<dbReference type="InterPro" id="IPR036322">
    <property type="entry name" value="WD40_repeat_dom_sf"/>
</dbReference>
<dbReference type="HOGENOM" id="CLU_003635_0_0_1"/>
<evidence type="ECO:0000256" key="6">
    <source>
        <dbReference type="SAM" id="Coils"/>
    </source>
</evidence>
<dbReference type="eggNOG" id="ENOG502R9YM">
    <property type="taxonomic scope" value="Eukaryota"/>
</dbReference>
<feature type="region of interest" description="Disordered" evidence="7">
    <location>
        <begin position="1"/>
        <end position="71"/>
    </location>
</feature>
<dbReference type="Gene3D" id="2.130.10.10">
    <property type="entry name" value="YVTN repeat-like/Quinoprotein amine dehydrogenase"/>
    <property type="match status" value="1"/>
</dbReference>
<feature type="compositionally biased region" description="Polar residues" evidence="7">
    <location>
        <begin position="155"/>
        <end position="167"/>
    </location>
</feature>
<feature type="region of interest" description="Disordered" evidence="7">
    <location>
        <begin position="136"/>
        <end position="167"/>
    </location>
</feature>
<gene>
    <name evidence="9" type="ORF">W97_01035</name>
</gene>
<dbReference type="RefSeq" id="XP_007777135.1">
    <property type="nucleotide sequence ID" value="XM_007778945.1"/>
</dbReference>
<sequence length="1520" mass="163789">MADLQELFARLKSPSNPANAPPASSNDQQLHGLQPSVSSPIFSPSPAGPQPHHSSAILSPNTSVPNTPAVEMDRSANLLNLLRFNSNAGASASQDAGVSGERRPSASLFGPSTLDVAGHGRAVSASDLVASFMRKPPSSAAMQSPPPIASPTPNKPENSGPTKSSTAENPQDLLLRLLNQAKPPQSASATVKPQDQPIPSVGNQLPETAVDDLSQDLADAKIEKVDSNPNARQPSPVRLFGQDDPESGTTFTPPPPPAASKKSMFTYVNPFEQLSASSPRNRTPQPEPRSNNATPKMEILKHERAASPSLGDAQSGNLPASKARKLGPGSPRHSAVPGGFAENAPRGSVPEALSDVGEQVNRELEEALAKVDLNTKDQANFEADKTVAAEDAKEAQEAVIEAAKEIKEELKNEETRKVIEEGMPKPMAKAFEQTIEDVAQADVADSWESADAEDSPAKDEEAVVRVYNFPMKPFVSIDVKLQDRAPGLRPDSVMEIARAKKEFDQIDRNLITATKNFIVYALPKHGGLRIISQDSGNFKHLFQSTKERVFNVSICSPAPGSSNAEYESIVATGVNGSVFWAPVSPSRGDTFREDDIEGAGFIFPPVPATDDNMSGGMLKTRAKRSSRHPEYFAIGRGKSIYLIWAKVASSAEYTDQQSRVCNSEKYLQHRELKVNVGKGCKDFAFSEDDSAIVTLDKSATLKFWDVRVFQTPSFGNPSGPLTPVEIRQPLMTIPLTSISDKSWPTSVFFIDKERQYTRGVALRYLLVGLKQNHTLQLWDLALGKPVQEINFPHEKESDAICSVVYHPGTGVIAVGHPTRNSIYFIHLSAPKYNLHQMSQVRYLTRLADKDPSIQKPDSTAIMSGVREVSFASKGELRSLDILNSPSSDLAPAYDKGDEPLFELYVMHSKGMTCLAIKKEDLGWGEGNRVLHPVDGEAKGDISVSPLRAGPPAPVPTPSEPSISGEAAPSSLKATARDTIKKESASTARATRTQTPEAGMIASTLARVEGKQDAARAAVINGSDKAEKKKKNKSSDTASQAPSVAPTASLPAITPTSYAAAAQRAKSPAPQPSPAIAAPTSAAPATLAATAPQTATAATPEWATRLMEQFQQPRPIPLGNGVNTADLKRIEEGIAAQFSKTFTKELDTLYRRIDDDKRVQDAAGAAKQDAVLRLVSSTLTDNVEKSLTRIVTASIQDVVMPQLAEIVTSSLNRQVVETITAALKHAVPREIKAALPSAINQAMHEPEVLRIIADLVSNKVAAQVDAHLANALRTTITPAFTNLAVNSAQQMAAEVERRVSEQLRQFEAQQRSDNGKIEQLTNLVRGLSETVHAMAAAQGEFQHEILKLQTQGGHSRESSTRSAAAPTATPAPPKSPIDIETENITNLIKEGRFEEGTIIWLQSPFQAELFDRIFVHCQPTYVQQLSPLVGLSVAAAVTATLETHVAERLLWVDTVFSAINLKDQEIIELAPKIMAVLASRLQEAYMLISEKNGTDPAIPALLKKISKLYRRANEMKNMIAG</sequence>
<dbReference type="InterPro" id="IPR055393">
    <property type="entry name" value="Beta-prop_EDC4L"/>
</dbReference>
<keyword evidence="10" id="KW-1185">Reference proteome</keyword>
<feature type="compositionally biased region" description="Pro residues" evidence="7">
    <location>
        <begin position="144"/>
        <end position="154"/>
    </location>
</feature>
<feature type="compositionally biased region" description="Low complexity" evidence="7">
    <location>
        <begin position="1055"/>
        <end position="1097"/>
    </location>
</feature>
<dbReference type="Proteomes" id="UP000016924">
    <property type="component" value="Unassembled WGS sequence"/>
</dbReference>
<protein>
    <recommendedName>
        <fullName evidence="8">EDC4-like protein pdc1 beta-propeller domain-containing protein</fullName>
    </recommendedName>
</protein>
<dbReference type="GO" id="GO:0031087">
    <property type="term" value="P:deadenylation-independent decapping of nuclear-transcribed mRNA"/>
    <property type="evidence" value="ECO:0007669"/>
    <property type="project" value="InterPro"/>
</dbReference>
<evidence type="ECO:0000256" key="4">
    <source>
        <dbReference type="ARBA" id="ARBA00022574"/>
    </source>
</evidence>
<evidence type="ECO:0000256" key="5">
    <source>
        <dbReference type="ARBA" id="ARBA00022737"/>
    </source>
</evidence>
<feature type="coiled-coil region" evidence="6">
    <location>
        <begin position="389"/>
        <end position="416"/>
    </location>
</feature>
<feature type="compositionally biased region" description="Polar residues" evidence="7">
    <location>
        <begin position="182"/>
        <end position="193"/>
    </location>
</feature>
<feature type="compositionally biased region" description="Low complexity" evidence="7">
    <location>
        <begin position="35"/>
        <end position="45"/>
    </location>
</feature>
<proteinExistence type="inferred from homology"/>
<dbReference type="OrthoDB" id="21128at2759"/>
<feature type="compositionally biased region" description="Polar residues" evidence="7">
    <location>
        <begin position="52"/>
        <end position="66"/>
    </location>
</feature>
<evidence type="ECO:0000256" key="1">
    <source>
        <dbReference type="ARBA" id="ARBA00004201"/>
    </source>
</evidence>
<dbReference type="OMA" id="YVNPFDQ"/>
<feature type="region of interest" description="Disordered" evidence="7">
    <location>
        <begin position="934"/>
        <end position="1000"/>
    </location>
</feature>
<dbReference type="PANTHER" id="PTHR15598:SF5">
    <property type="entry name" value="ENHANCER OF MRNA-DECAPPING PROTEIN 4"/>
    <property type="match status" value="1"/>
</dbReference>
<feature type="compositionally biased region" description="Basic and acidic residues" evidence="7">
    <location>
        <begin position="974"/>
        <end position="983"/>
    </location>
</feature>
<feature type="region of interest" description="Disordered" evidence="7">
    <location>
        <begin position="223"/>
        <end position="349"/>
    </location>
</feature>
<dbReference type="GO" id="GO:0000932">
    <property type="term" value="C:P-body"/>
    <property type="evidence" value="ECO:0007669"/>
    <property type="project" value="UniProtKB-SubCell"/>
</dbReference>
<keyword evidence="5" id="KW-0677">Repeat</keyword>
<comment type="similarity">
    <text evidence="2">Belongs to the WD repeat EDC4 family.</text>
</comment>
<keyword evidence="3" id="KW-0963">Cytoplasm</keyword>